<dbReference type="InterPro" id="IPR000160">
    <property type="entry name" value="GGDEF_dom"/>
</dbReference>
<dbReference type="PANTHER" id="PTHR45138:SF9">
    <property type="entry name" value="DIGUANYLATE CYCLASE DGCM-RELATED"/>
    <property type="match status" value="1"/>
</dbReference>
<dbReference type="NCBIfam" id="TIGR00254">
    <property type="entry name" value="GGDEF"/>
    <property type="match status" value="1"/>
</dbReference>
<dbReference type="SUPFAM" id="SSF55073">
    <property type="entry name" value="Nucleotide cyclase"/>
    <property type="match status" value="1"/>
</dbReference>
<dbReference type="Gene3D" id="3.30.70.270">
    <property type="match status" value="1"/>
</dbReference>
<evidence type="ECO:0000259" key="4">
    <source>
        <dbReference type="PROSITE" id="PS50887"/>
    </source>
</evidence>
<evidence type="ECO:0000313" key="5">
    <source>
        <dbReference type="EMBL" id="QKQ27678.1"/>
    </source>
</evidence>
<evidence type="ECO:0000256" key="2">
    <source>
        <dbReference type="ARBA" id="ARBA00012528"/>
    </source>
</evidence>
<comment type="cofactor">
    <cofactor evidence="1">
        <name>Mg(2+)</name>
        <dbReference type="ChEBI" id="CHEBI:18420"/>
    </cofactor>
</comment>
<feature type="domain" description="GGDEF" evidence="4">
    <location>
        <begin position="207"/>
        <end position="340"/>
    </location>
</feature>
<gene>
    <name evidence="5" type="ORF">HUE57_16305</name>
</gene>
<protein>
    <recommendedName>
        <fullName evidence="2">diguanylate cyclase</fullName>
        <ecNumber evidence="2">2.7.7.65</ecNumber>
    </recommendedName>
</protein>
<evidence type="ECO:0000313" key="6">
    <source>
        <dbReference type="Proteomes" id="UP000509658"/>
    </source>
</evidence>
<keyword evidence="6" id="KW-1185">Reference proteome</keyword>
<dbReference type="CDD" id="cd01949">
    <property type="entry name" value="GGDEF"/>
    <property type="match status" value="1"/>
</dbReference>
<dbReference type="FunFam" id="3.30.70.270:FF:000001">
    <property type="entry name" value="Diguanylate cyclase domain protein"/>
    <property type="match status" value="1"/>
</dbReference>
<dbReference type="GO" id="GO:0052621">
    <property type="term" value="F:diguanylate cyclase activity"/>
    <property type="evidence" value="ECO:0007669"/>
    <property type="project" value="UniProtKB-EC"/>
</dbReference>
<dbReference type="GO" id="GO:1902201">
    <property type="term" value="P:negative regulation of bacterial-type flagellum-dependent cell motility"/>
    <property type="evidence" value="ECO:0007669"/>
    <property type="project" value="TreeGrafter"/>
</dbReference>
<evidence type="ECO:0000256" key="3">
    <source>
        <dbReference type="ARBA" id="ARBA00034247"/>
    </source>
</evidence>
<comment type="catalytic activity">
    <reaction evidence="3">
        <text>2 GTP = 3',3'-c-di-GMP + 2 diphosphate</text>
        <dbReference type="Rhea" id="RHEA:24898"/>
        <dbReference type="ChEBI" id="CHEBI:33019"/>
        <dbReference type="ChEBI" id="CHEBI:37565"/>
        <dbReference type="ChEBI" id="CHEBI:58805"/>
        <dbReference type="EC" id="2.7.7.65"/>
    </reaction>
</comment>
<dbReference type="EMBL" id="CP054491">
    <property type="protein sequence ID" value="QKQ27678.1"/>
    <property type="molecule type" value="Genomic_DNA"/>
</dbReference>
<dbReference type="EC" id="2.7.7.65" evidence="2"/>
<dbReference type="Pfam" id="PF00990">
    <property type="entry name" value="GGDEF"/>
    <property type="match status" value="1"/>
</dbReference>
<reference evidence="5 6" key="1">
    <citation type="submission" date="2020-05" db="EMBL/GenBank/DDBJ databases">
        <title>Horizontal transmission and recombination maintain forever young bacterial symbiont genomes.</title>
        <authorList>
            <person name="Russell S.L."/>
            <person name="Pepper-Tunick E."/>
            <person name="Svedberg J."/>
            <person name="Byrne A."/>
            <person name="Ruelas Castillo J."/>
            <person name="Vollmers C."/>
            <person name="Beinart R.A."/>
            <person name="Corbett-Detig R."/>
        </authorList>
    </citation>
    <scope>NUCLEOTIDE SEQUENCE [LARGE SCALE GENOMIC DNA]</scope>
    <source>
        <strain evidence="5">Santa_Monica_outfall</strain>
    </source>
</reference>
<accession>A0A6N0HZ96</accession>
<name>A0A6N0HZ96_9GAMM</name>
<proteinExistence type="predicted"/>
<sequence length="349" mass="39578">MLTNTTMMVDGLVAAAQFKQAIEEDESKAEVYQRLVRVLQESFYLERFSIYEVAASKNRMYTVSVDSDESMDCRWCDPQILIRSETCRARRTGHTIDSIGSPQICNAFHPGEGNENLEHICIPVIQSGTVGSVVQMVIDQEAGADYQQLVPMINVYLREAAPVIEAKRLMDTLRESTMRDAMTGLHNRRFLEEYVETLVSSNARRDSDISILMLDLDYFKKVNDTYGHDAGDTVLKEISKVMKKVVRAADLVIRYGGEEFMILLQETAGEKADEVAEKIRAAVEELKVQLPGNVLQKTISIGVSSFPDDSETFWQAVKYADVALYKAKEQGRNRVVHFKPEMWTDEEDY</sequence>
<evidence type="ECO:0000256" key="1">
    <source>
        <dbReference type="ARBA" id="ARBA00001946"/>
    </source>
</evidence>
<dbReference type="GO" id="GO:0043709">
    <property type="term" value="P:cell adhesion involved in single-species biofilm formation"/>
    <property type="evidence" value="ECO:0007669"/>
    <property type="project" value="TreeGrafter"/>
</dbReference>
<dbReference type="Proteomes" id="UP000509658">
    <property type="component" value="Chromosome"/>
</dbReference>
<dbReference type="PROSITE" id="PS50887">
    <property type="entry name" value="GGDEF"/>
    <property type="match status" value="1"/>
</dbReference>
<dbReference type="GO" id="GO:0005886">
    <property type="term" value="C:plasma membrane"/>
    <property type="evidence" value="ECO:0007669"/>
    <property type="project" value="TreeGrafter"/>
</dbReference>
<dbReference type="SMART" id="SM00267">
    <property type="entry name" value="GGDEF"/>
    <property type="match status" value="1"/>
</dbReference>
<dbReference type="InterPro" id="IPR029787">
    <property type="entry name" value="Nucleotide_cyclase"/>
</dbReference>
<dbReference type="AlphaFoldDB" id="A0A6N0HZ96"/>
<dbReference type="InterPro" id="IPR050469">
    <property type="entry name" value="Diguanylate_Cyclase"/>
</dbReference>
<dbReference type="KEGG" id="rev:HUE57_16305"/>
<organism evidence="5 6">
    <name type="scientific">Candidatus Reidiella endopervernicosa</name>
    <dbReference type="NCBI Taxonomy" id="2738883"/>
    <lineage>
        <taxon>Bacteria</taxon>
        <taxon>Pseudomonadati</taxon>
        <taxon>Pseudomonadota</taxon>
        <taxon>Gammaproteobacteria</taxon>
        <taxon>Candidatus Reidiella</taxon>
    </lineage>
</organism>
<dbReference type="RefSeq" id="WP_174673542.1">
    <property type="nucleotide sequence ID" value="NZ_CP054491.1"/>
</dbReference>
<dbReference type="PANTHER" id="PTHR45138">
    <property type="entry name" value="REGULATORY COMPONENTS OF SENSORY TRANSDUCTION SYSTEM"/>
    <property type="match status" value="1"/>
</dbReference>
<dbReference type="InterPro" id="IPR043128">
    <property type="entry name" value="Rev_trsase/Diguanyl_cyclase"/>
</dbReference>